<dbReference type="EMBL" id="FMUR01000003">
    <property type="protein sequence ID" value="SCX75044.1"/>
    <property type="molecule type" value="Genomic_DNA"/>
</dbReference>
<dbReference type="Proteomes" id="UP000183047">
    <property type="component" value="Unassembled WGS sequence"/>
</dbReference>
<name>A0A1G5AAX9_9FIRM</name>
<gene>
    <name evidence="1" type="ORF">SAMN02910451_00053</name>
</gene>
<reference evidence="2" key="1">
    <citation type="submission" date="2016-10" db="EMBL/GenBank/DDBJ databases">
        <authorList>
            <person name="Varghese N."/>
            <person name="Submissions S."/>
        </authorList>
    </citation>
    <scope>NUCLEOTIDE SEQUENCE [LARGE SCALE GENOMIC DNA]</scope>
    <source>
        <strain evidence="2">XBD2006</strain>
    </source>
</reference>
<dbReference type="NCBIfam" id="TIGR04223">
    <property type="entry name" value="quorum_AgrD"/>
    <property type="match status" value="1"/>
</dbReference>
<keyword evidence="2" id="KW-1185">Reference proteome</keyword>
<proteinExistence type="predicted"/>
<sequence length="45" mass="5195">MKKEKTFIAKMLREIARESVKASNGSRCMYLMHQPKRPSDAGKIQ</sequence>
<dbReference type="RefSeq" id="WP_143002054.1">
    <property type="nucleotide sequence ID" value="NZ_FMUR01000003.1"/>
</dbReference>
<evidence type="ECO:0000313" key="2">
    <source>
        <dbReference type="Proteomes" id="UP000183047"/>
    </source>
</evidence>
<dbReference type="OrthoDB" id="9814541at2"/>
<dbReference type="InterPro" id="IPR009229">
    <property type="entry name" value="AgrD"/>
</dbReference>
<evidence type="ECO:0000313" key="1">
    <source>
        <dbReference type="EMBL" id="SCX75044.1"/>
    </source>
</evidence>
<protein>
    <submittedName>
        <fullName evidence="1">Cyclic lactone autoinducer peptide</fullName>
    </submittedName>
</protein>
<organism evidence="1 2">
    <name type="scientific">Butyrivibrio hungatei</name>
    <dbReference type="NCBI Taxonomy" id="185008"/>
    <lineage>
        <taxon>Bacteria</taxon>
        <taxon>Bacillati</taxon>
        <taxon>Bacillota</taxon>
        <taxon>Clostridia</taxon>
        <taxon>Lachnospirales</taxon>
        <taxon>Lachnospiraceae</taxon>
        <taxon>Butyrivibrio</taxon>
    </lineage>
</organism>
<dbReference type="AlphaFoldDB" id="A0A1G5AAX9"/>
<accession>A0A1G5AAX9</accession>